<keyword evidence="2" id="KW-0548">Nucleotidyltransferase</keyword>
<organism evidence="2 3">
    <name type="scientific">Tanacetum coccineum</name>
    <dbReference type="NCBI Taxonomy" id="301880"/>
    <lineage>
        <taxon>Eukaryota</taxon>
        <taxon>Viridiplantae</taxon>
        <taxon>Streptophyta</taxon>
        <taxon>Embryophyta</taxon>
        <taxon>Tracheophyta</taxon>
        <taxon>Spermatophyta</taxon>
        <taxon>Magnoliopsida</taxon>
        <taxon>eudicotyledons</taxon>
        <taxon>Gunneridae</taxon>
        <taxon>Pentapetalae</taxon>
        <taxon>asterids</taxon>
        <taxon>campanulids</taxon>
        <taxon>Asterales</taxon>
        <taxon>Asteraceae</taxon>
        <taxon>Asteroideae</taxon>
        <taxon>Anthemideae</taxon>
        <taxon>Anthemidinae</taxon>
        <taxon>Tanacetum</taxon>
    </lineage>
</organism>
<dbReference type="EMBL" id="BQNB010015021">
    <property type="protein sequence ID" value="GJT35108.1"/>
    <property type="molecule type" value="Genomic_DNA"/>
</dbReference>
<sequence length="1018" mass="112829">MNMLTNLTIQRQSPSGSGSLPSNTIPNPRGDLKAITTQSGVYYNGPTIPTTSSPLPKEVECEPEATKDKVRNTNLGSTAHVQPPVVQVSNQEPEVVPKPNPKPSIPYPSRLNDQKLREKANNQMLKFLQIFQILHFDHSFADALLHMPKFASTFKSLLSNKEKLFELANTLLNDNCSTVLLKKLPEKLRVPDKFLIPCDFSKLDKCLALADLGTSINLMPLFVWKKLLLMKLTPTRMTLELANRSIAYPVGVAEDVFVKVGKFHFSADFAVVDYDVDPRVPLIIGRPFLRTTRALIDHESINMIKFIDITCEDRFSEVLKFKKSNHPSSGSTTPFSNSLLAEFANELALLDPFPPGNEDDKFDPEAIHKKIEYLLNRDPSTESSPKFDIEIIDPILERFTDEPAHIYSPPPRDDNDDLLTISLLVLLTMEPEDSLIMGGEDLYTISEKESDEFIKSSVEDLVPILSESEDTSNSDEDDDESLPEEGVQEENFKIYSNPLFEFNDEYISSDVNPLFNEVFKDIESEYSYVSNFDEPVLPVTSLPDDNEDECFDPGGDMDEIDAFLGIDVSTDIEDGYHDSEGDILYLESLLIEDTIPNLFPEVFLDHDPKSLNDESDNDDLKNLIKRGDTCWTSYLVWYYPTTIPDTTPVITPPTTQTDTTEIPIIAPTIPLSPDYTPASPDYSPASDTEFDPSEDLSSDHIPSLPAILPFLSSADDTTAIDTPDTPPSPTHGTPFTDATLSTQRSPTASGTLRRRVMVLVPGQPIPHGRPYRYHLNGLVHMMTVRKWVGPLPTHRLDVRHSVDYSSSNHFSSDGSSSDSSSSSSSETSSDSPVDALSDSASSRSSSDHSLPASPSGMRSSHRLCSLVLSVHRSSAISERPSHDSSSTSRSRKRSRTLVASIPLSSPTLGALTYACADLLPSPKRIRSPETATNLEDCSEDRFEPYVPREVGLGVDFEDESSEPSRSRGADLVMDVDVMRSNGIEIDPEIQAEIDECFAYADALRDRGIDVRVVVEAAD</sequence>
<reference evidence="2" key="1">
    <citation type="journal article" date="2022" name="Int. J. Mol. Sci.">
        <title>Draft Genome of Tanacetum Coccineum: Genomic Comparison of Closely Related Tanacetum-Family Plants.</title>
        <authorList>
            <person name="Yamashiro T."/>
            <person name="Shiraishi A."/>
            <person name="Nakayama K."/>
            <person name="Satake H."/>
        </authorList>
    </citation>
    <scope>NUCLEOTIDE SEQUENCE</scope>
</reference>
<dbReference type="Proteomes" id="UP001151760">
    <property type="component" value="Unassembled WGS sequence"/>
</dbReference>
<evidence type="ECO:0000313" key="2">
    <source>
        <dbReference type="EMBL" id="GJT35108.1"/>
    </source>
</evidence>
<feature type="compositionally biased region" description="Pro residues" evidence="1">
    <location>
        <begin position="96"/>
        <end position="106"/>
    </location>
</feature>
<proteinExistence type="predicted"/>
<dbReference type="PANTHER" id="PTHR33067:SF39">
    <property type="entry name" value="TRANSCRIPTION FACTOR INTERACTOR AND REGULATOR CCHC(ZN) FAMILY"/>
    <property type="match status" value="1"/>
</dbReference>
<feature type="compositionally biased region" description="Polar residues" evidence="1">
    <location>
        <begin position="1"/>
        <end position="26"/>
    </location>
</feature>
<keyword evidence="2" id="KW-0808">Transferase</keyword>
<evidence type="ECO:0000256" key="1">
    <source>
        <dbReference type="SAM" id="MobiDB-lite"/>
    </source>
</evidence>
<dbReference type="CDD" id="cd00303">
    <property type="entry name" value="retropepsin_like"/>
    <property type="match status" value="1"/>
</dbReference>
<feature type="compositionally biased region" description="Low complexity" evidence="1">
    <location>
        <begin position="805"/>
        <end position="855"/>
    </location>
</feature>
<feature type="region of interest" description="Disordered" evidence="1">
    <location>
        <begin position="1"/>
        <end position="109"/>
    </location>
</feature>
<gene>
    <name evidence="2" type="ORF">Tco_0925527</name>
</gene>
<dbReference type="PANTHER" id="PTHR33067">
    <property type="entry name" value="RNA-DIRECTED DNA POLYMERASE-RELATED"/>
    <property type="match status" value="1"/>
</dbReference>
<feature type="region of interest" description="Disordered" evidence="1">
    <location>
        <begin position="716"/>
        <end position="753"/>
    </location>
</feature>
<accession>A0ABQ5D7Y3</accession>
<feature type="region of interest" description="Disordered" evidence="1">
    <location>
        <begin position="874"/>
        <end position="897"/>
    </location>
</feature>
<keyword evidence="2" id="KW-0695">RNA-directed DNA polymerase</keyword>
<feature type="region of interest" description="Disordered" evidence="1">
    <location>
        <begin position="805"/>
        <end position="859"/>
    </location>
</feature>
<dbReference type="InterPro" id="IPR021109">
    <property type="entry name" value="Peptidase_aspartic_dom_sf"/>
</dbReference>
<dbReference type="Gene3D" id="2.40.70.10">
    <property type="entry name" value="Acid Proteases"/>
    <property type="match status" value="1"/>
</dbReference>
<name>A0ABQ5D7Y3_9ASTR</name>
<feature type="compositionally biased region" description="Polar residues" evidence="1">
    <location>
        <begin position="35"/>
        <end position="54"/>
    </location>
</feature>
<feature type="compositionally biased region" description="Acidic residues" evidence="1">
    <location>
        <begin position="467"/>
        <end position="488"/>
    </location>
</feature>
<feature type="compositionally biased region" description="Basic and acidic residues" evidence="1">
    <location>
        <begin position="57"/>
        <end position="71"/>
    </location>
</feature>
<protein>
    <submittedName>
        <fullName evidence="2">Reverse transcriptase domain-containing protein</fullName>
    </submittedName>
</protein>
<keyword evidence="3" id="KW-1185">Reference proteome</keyword>
<feature type="region of interest" description="Disordered" evidence="1">
    <location>
        <begin position="667"/>
        <end position="698"/>
    </location>
</feature>
<evidence type="ECO:0000313" key="3">
    <source>
        <dbReference type="Proteomes" id="UP001151760"/>
    </source>
</evidence>
<feature type="region of interest" description="Disordered" evidence="1">
    <location>
        <begin position="466"/>
        <end position="489"/>
    </location>
</feature>
<feature type="compositionally biased region" description="Polar residues" evidence="1">
    <location>
        <begin position="731"/>
        <end position="750"/>
    </location>
</feature>
<comment type="caution">
    <text evidence="2">The sequence shown here is derived from an EMBL/GenBank/DDBJ whole genome shotgun (WGS) entry which is preliminary data.</text>
</comment>
<reference evidence="2" key="2">
    <citation type="submission" date="2022-01" db="EMBL/GenBank/DDBJ databases">
        <authorList>
            <person name="Yamashiro T."/>
            <person name="Shiraishi A."/>
            <person name="Satake H."/>
            <person name="Nakayama K."/>
        </authorList>
    </citation>
    <scope>NUCLEOTIDE SEQUENCE</scope>
</reference>
<dbReference type="GO" id="GO:0003964">
    <property type="term" value="F:RNA-directed DNA polymerase activity"/>
    <property type="evidence" value="ECO:0007669"/>
    <property type="project" value="UniProtKB-KW"/>
</dbReference>